<sequence>MMHSGMSMPSSTTSSSSEMSMMMGMDSMAMTFFTSSTTPLYSMAWTPKSVGQYAGTCIFLIAFTTIFRALLAVRVNMFEVLARVKGRRGGEYPYALECKASSRPWRVNEAVMVASMDVILAGIGYLLMIAVMTMNVGYFLSVLAGVFLGSMAFARFMANSATH</sequence>
<reference evidence="5 6" key="1">
    <citation type="submission" date="2019-04" db="EMBL/GenBank/DDBJ databases">
        <title>High contiguity whole genome sequence and gene annotation resource for two Venturia nashicola isolates.</title>
        <authorList>
            <person name="Prokchorchik M."/>
            <person name="Won K."/>
            <person name="Lee Y."/>
            <person name="Choi E.D."/>
            <person name="Segonzac C."/>
            <person name="Sohn K.H."/>
        </authorList>
    </citation>
    <scope>NUCLEOTIDE SEQUENCE [LARGE SCALE GENOMIC DNA]</scope>
    <source>
        <strain evidence="5 6">PRI2</strain>
    </source>
</reference>
<evidence type="ECO:0000313" key="5">
    <source>
        <dbReference type="EMBL" id="TID25803.1"/>
    </source>
</evidence>
<dbReference type="GO" id="GO:0005886">
    <property type="term" value="C:plasma membrane"/>
    <property type="evidence" value="ECO:0007669"/>
    <property type="project" value="TreeGrafter"/>
</dbReference>
<dbReference type="STRING" id="86259.A0A4Z1P9B7"/>
<dbReference type="EMBL" id="SNSC02000003">
    <property type="protein sequence ID" value="TID25803.1"/>
    <property type="molecule type" value="Genomic_DNA"/>
</dbReference>
<dbReference type="GO" id="GO:0005375">
    <property type="term" value="F:copper ion transmembrane transporter activity"/>
    <property type="evidence" value="ECO:0007669"/>
    <property type="project" value="UniProtKB-UniRule"/>
</dbReference>
<keyword evidence="4" id="KW-0187">Copper transport</keyword>
<dbReference type="Pfam" id="PF04145">
    <property type="entry name" value="Ctr"/>
    <property type="match status" value="1"/>
</dbReference>
<keyword evidence="4" id="KW-0186">Copper</keyword>
<evidence type="ECO:0000256" key="3">
    <source>
        <dbReference type="ARBA" id="ARBA00023136"/>
    </source>
</evidence>
<dbReference type="PANTHER" id="PTHR12483">
    <property type="entry name" value="SOLUTE CARRIER FAMILY 31 COPPER TRANSPORTERS"/>
    <property type="match status" value="1"/>
</dbReference>
<dbReference type="AlphaFoldDB" id="A0A4Z1P9B7"/>
<keyword evidence="2 4" id="KW-1133">Transmembrane helix</keyword>
<feature type="transmembrane region" description="Helical" evidence="4">
    <location>
        <begin position="138"/>
        <end position="158"/>
    </location>
</feature>
<dbReference type="InterPro" id="IPR007274">
    <property type="entry name" value="Cop_transporter"/>
</dbReference>
<keyword evidence="1 4" id="KW-0812">Transmembrane</keyword>
<keyword evidence="6" id="KW-1185">Reference proteome</keyword>
<accession>A0A4Z1P9B7</accession>
<dbReference type="Proteomes" id="UP000298493">
    <property type="component" value="Unassembled WGS sequence"/>
</dbReference>
<proteinExistence type="inferred from homology"/>
<evidence type="ECO:0000313" key="6">
    <source>
        <dbReference type="Proteomes" id="UP000298493"/>
    </source>
</evidence>
<gene>
    <name evidence="5" type="ORF">E6O75_ATG03666</name>
</gene>
<keyword evidence="4" id="KW-0813">Transport</keyword>
<evidence type="ECO:0000256" key="4">
    <source>
        <dbReference type="RuleBase" id="RU367022"/>
    </source>
</evidence>
<keyword evidence="4" id="KW-0406">Ion transport</keyword>
<keyword evidence="3 4" id="KW-0472">Membrane</keyword>
<comment type="caution">
    <text evidence="5">The sequence shown here is derived from an EMBL/GenBank/DDBJ whole genome shotgun (WGS) entry which is preliminary data.</text>
</comment>
<protein>
    <recommendedName>
        <fullName evidence="4">Copper transport protein</fullName>
    </recommendedName>
</protein>
<comment type="similarity">
    <text evidence="4">Belongs to the copper transporter (Ctr) (TC 1.A.56) family. SLC31A subfamily.</text>
</comment>
<comment type="subcellular location">
    <subcellularLocation>
        <location evidence="4">Membrane</location>
        <topology evidence="4">Multi-pass membrane protein</topology>
    </subcellularLocation>
</comment>
<feature type="transmembrane region" description="Helical" evidence="4">
    <location>
        <begin position="110"/>
        <end position="132"/>
    </location>
</feature>
<feature type="transmembrane region" description="Helical" evidence="4">
    <location>
        <begin position="52"/>
        <end position="73"/>
    </location>
</feature>
<evidence type="ECO:0000256" key="1">
    <source>
        <dbReference type="ARBA" id="ARBA00022692"/>
    </source>
</evidence>
<organism evidence="5 6">
    <name type="scientific">Venturia nashicola</name>
    <dbReference type="NCBI Taxonomy" id="86259"/>
    <lineage>
        <taxon>Eukaryota</taxon>
        <taxon>Fungi</taxon>
        <taxon>Dikarya</taxon>
        <taxon>Ascomycota</taxon>
        <taxon>Pezizomycotina</taxon>
        <taxon>Dothideomycetes</taxon>
        <taxon>Pleosporomycetidae</taxon>
        <taxon>Venturiales</taxon>
        <taxon>Venturiaceae</taxon>
        <taxon>Venturia</taxon>
    </lineage>
</organism>
<evidence type="ECO:0000256" key="2">
    <source>
        <dbReference type="ARBA" id="ARBA00022989"/>
    </source>
</evidence>
<dbReference type="PANTHER" id="PTHR12483:SF120">
    <property type="entry name" value="HIGH-AFFINITY COPPER TRANSPORTER CTRA2"/>
    <property type="match status" value="1"/>
</dbReference>
<name>A0A4Z1P9B7_9PEZI</name>